<name>A0A1V9F5F9_9BACT</name>
<dbReference type="InterPro" id="IPR011990">
    <property type="entry name" value="TPR-like_helical_dom_sf"/>
</dbReference>
<evidence type="ECO:0008006" key="3">
    <source>
        <dbReference type="Google" id="ProtNLM"/>
    </source>
</evidence>
<dbReference type="AlphaFoldDB" id="A0A1V9F5F9"/>
<organism evidence="1 2">
    <name type="scientific">Niastella populi</name>
    <dbReference type="NCBI Taxonomy" id="550983"/>
    <lineage>
        <taxon>Bacteria</taxon>
        <taxon>Pseudomonadati</taxon>
        <taxon>Bacteroidota</taxon>
        <taxon>Chitinophagia</taxon>
        <taxon>Chitinophagales</taxon>
        <taxon>Chitinophagaceae</taxon>
        <taxon>Niastella</taxon>
    </lineage>
</organism>
<accession>A0A1V9F5F9</accession>
<dbReference type="PANTHER" id="PTHR12558:SF13">
    <property type="entry name" value="CELL DIVISION CYCLE PROTEIN 27 HOMOLOG"/>
    <property type="match status" value="1"/>
</dbReference>
<dbReference type="SMART" id="SM00028">
    <property type="entry name" value="TPR"/>
    <property type="match status" value="4"/>
</dbReference>
<reference evidence="2" key="1">
    <citation type="submission" date="2016-04" db="EMBL/GenBank/DDBJ databases">
        <authorList>
            <person name="Chen L."/>
            <person name="Zhuang W."/>
            <person name="Wang G."/>
        </authorList>
    </citation>
    <scope>NUCLEOTIDE SEQUENCE [LARGE SCALE GENOMIC DNA]</scope>
    <source>
        <strain evidence="2">208</strain>
    </source>
</reference>
<proteinExistence type="predicted"/>
<gene>
    <name evidence="1" type="ORF">A4R26_06510</name>
</gene>
<keyword evidence="2" id="KW-1185">Reference proteome</keyword>
<protein>
    <recommendedName>
        <fullName evidence="3">Tetratricopeptide repeat protein</fullName>
    </recommendedName>
</protein>
<dbReference type="SUPFAM" id="SSF48452">
    <property type="entry name" value="TPR-like"/>
    <property type="match status" value="2"/>
</dbReference>
<comment type="caution">
    <text evidence="1">The sequence shown here is derived from an EMBL/GenBank/DDBJ whole genome shotgun (WGS) entry which is preliminary data.</text>
</comment>
<evidence type="ECO:0000313" key="2">
    <source>
        <dbReference type="Proteomes" id="UP000192276"/>
    </source>
</evidence>
<dbReference type="InterPro" id="IPR019734">
    <property type="entry name" value="TPR_rpt"/>
</dbReference>
<dbReference type="SUPFAM" id="SSF81901">
    <property type="entry name" value="HCP-like"/>
    <property type="match status" value="1"/>
</dbReference>
<dbReference type="PANTHER" id="PTHR12558">
    <property type="entry name" value="CELL DIVISION CYCLE 16,23,27"/>
    <property type="match status" value="1"/>
</dbReference>
<dbReference type="Pfam" id="PF13432">
    <property type="entry name" value="TPR_16"/>
    <property type="match status" value="1"/>
</dbReference>
<sequence length="534" mass="60980">MISLGASAQTVQDAKKMIYYERYKAASEQLQQIVKTEPANAEAWYLLTKANLQSDNPASTKDILLQAVPDVKDEPFYQVAYGSVLLHNGNKDSARFYFDKALDKTRNKNPDILSAVANAHIDAKTGDAAYAVQLLDRAIDRDKKEAALYVMMGDANRKLGNGSEAYKMYTAALGRDKDHAAAMYRIGKIFVSQKNPEMYLKHFNEALAADSSYAPALYELYYHYYFTEPQKAMQYFQQYVAKSDNKKDNDVLYTDLLYLNKQYQEAIAKAQQLMAKNNGDSMPRLHKLMAYSYLGLKDSANAMASMNKYFAKEVDSNFVAKDFEIMADLYAGIEGKEDSAIVYYQKTADKIKDKPERFQLYRKLADLHKDKKDYVNQAHWLGMYYQDNPKATNIDLFNWGIAHFKGESYVQADTVFGTYIQKYPDQAFGYYWRARTNSLMDSTMEKGAAIPWYNQLITLIEKDTANKTNKKWLIEAYGYLAAYETNQVKDYKTATENLKKILVIDPDNKDAQQYISILEKKLTADSKPGSDPGK</sequence>
<dbReference type="Proteomes" id="UP000192276">
    <property type="component" value="Unassembled WGS sequence"/>
</dbReference>
<dbReference type="STRING" id="550983.A4R26_06510"/>
<dbReference type="EMBL" id="LWBP01000210">
    <property type="protein sequence ID" value="OQP53618.1"/>
    <property type="molecule type" value="Genomic_DNA"/>
</dbReference>
<dbReference type="Gene3D" id="1.25.40.10">
    <property type="entry name" value="Tetratricopeptide repeat domain"/>
    <property type="match status" value="3"/>
</dbReference>
<evidence type="ECO:0000313" key="1">
    <source>
        <dbReference type="EMBL" id="OQP53618.1"/>
    </source>
</evidence>